<protein>
    <recommendedName>
        <fullName evidence="15">Phenylalanine--tRNA ligase beta subunit</fullName>
        <ecNumber evidence="15">6.1.1.20</ecNumber>
    </recommendedName>
    <alternativeName>
        <fullName evidence="15">Phenylalanyl-tRNA synthetase beta subunit</fullName>
        <shortName evidence="15">PheRS</shortName>
    </alternativeName>
</protein>
<dbReference type="NCBIfam" id="TIGR00472">
    <property type="entry name" value="pheT_bact"/>
    <property type="match status" value="1"/>
</dbReference>
<dbReference type="GO" id="GO:0000287">
    <property type="term" value="F:magnesium ion binding"/>
    <property type="evidence" value="ECO:0007669"/>
    <property type="project" value="UniProtKB-UniRule"/>
</dbReference>
<dbReference type="PROSITE" id="PS51483">
    <property type="entry name" value="B5"/>
    <property type="match status" value="1"/>
</dbReference>
<dbReference type="Pfam" id="PF03147">
    <property type="entry name" value="FDX-ACB"/>
    <property type="match status" value="1"/>
</dbReference>
<comment type="subcellular location">
    <subcellularLocation>
        <location evidence="1 15">Cytoplasm</location>
    </subcellularLocation>
</comment>
<proteinExistence type="inferred from homology"/>
<dbReference type="Pfam" id="PF03483">
    <property type="entry name" value="B3_4"/>
    <property type="match status" value="1"/>
</dbReference>
<feature type="binding site" evidence="15">
    <location>
        <position position="468"/>
    </location>
    <ligand>
        <name>Mg(2+)</name>
        <dbReference type="ChEBI" id="CHEBI:18420"/>
        <note>shared with alpha subunit</note>
    </ligand>
</feature>
<dbReference type="EC" id="6.1.1.20" evidence="15"/>
<dbReference type="SUPFAM" id="SSF50249">
    <property type="entry name" value="Nucleic acid-binding proteins"/>
    <property type="match status" value="1"/>
</dbReference>
<evidence type="ECO:0000256" key="5">
    <source>
        <dbReference type="ARBA" id="ARBA00022555"/>
    </source>
</evidence>
<comment type="subunit">
    <text evidence="3 15">Tetramer of two alpha and two beta subunits.</text>
</comment>
<dbReference type="InterPro" id="IPR009061">
    <property type="entry name" value="DNA-bd_dom_put_sf"/>
</dbReference>
<dbReference type="InterPro" id="IPR005121">
    <property type="entry name" value="Fdx_antiC-bd"/>
</dbReference>
<dbReference type="SMART" id="SM00873">
    <property type="entry name" value="B3_4"/>
    <property type="match status" value="1"/>
</dbReference>
<comment type="similarity">
    <text evidence="2 15">Belongs to the phenylalanyl-tRNA synthetase beta subunit family. Type 1 subfamily.</text>
</comment>
<feature type="binding site" evidence="15">
    <location>
        <position position="458"/>
    </location>
    <ligand>
        <name>Mg(2+)</name>
        <dbReference type="ChEBI" id="CHEBI:18420"/>
        <note>shared with alpha subunit</note>
    </ligand>
</feature>
<dbReference type="GO" id="GO:0005524">
    <property type="term" value="F:ATP binding"/>
    <property type="evidence" value="ECO:0007669"/>
    <property type="project" value="UniProtKB-UniRule"/>
</dbReference>
<comment type="caution">
    <text evidence="20">The sequence shown here is derived from an EMBL/GenBank/DDBJ whole genome shotgun (WGS) entry which is preliminary data.</text>
</comment>
<dbReference type="Gene3D" id="3.30.930.10">
    <property type="entry name" value="Bira Bifunctional Protein, Domain 2"/>
    <property type="match status" value="1"/>
</dbReference>
<dbReference type="Gene3D" id="3.30.70.380">
    <property type="entry name" value="Ferrodoxin-fold anticodon-binding domain"/>
    <property type="match status" value="1"/>
</dbReference>
<dbReference type="InterPro" id="IPR012340">
    <property type="entry name" value="NA-bd_OB-fold"/>
</dbReference>
<dbReference type="InterPro" id="IPR033714">
    <property type="entry name" value="tRNA_bind_bactPheRS"/>
</dbReference>
<keyword evidence="6 15" id="KW-0436">Ligase</keyword>
<evidence type="ECO:0000259" key="19">
    <source>
        <dbReference type="PROSITE" id="PS51483"/>
    </source>
</evidence>
<dbReference type="HAMAP" id="MF_00283">
    <property type="entry name" value="Phe_tRNA_synth_beta1"/>
    <property type="match status" value="1"/>
</dbReference>
<dbReference type="Gene3D" id="3.30.56.10">
    <property type="match status" value="2"/>
</dbReference>
<evidence type="ECO:0000256" key="13">
    <source>
        <dbReference type="ARBA" id="ARBA00023146"/>
    </source>
</evidence>
<evidence type="ECO:0000256" key="2">
    <source>
        <dbReference type="ARBA" id="ARBA00008653"/>
    </source>
</evidence>
<dbReference type="Proteomes" id="UP000823634">
    <property type="component" value="Unassembled WGS sequence"/>
</dbReference>
<evidence type="ECO:0000256" key="1">
    <source>
        <dbReference type="ARBA" id="ARBA00004496"/>
    </source>
</evidence>
<evidence type="ECO:0000313" key="20">
    <source>
        <dbReference type="EMBL" id="MBO8426538.1"/>
    </source>
</evidence>
<dbReference type="GO" id="GO:0004826">
    <property type="term" value="F:phenylalanine-tRNA ligase activity"/>
    <property type="evidence" value="ECO:0007669"/>
    <property type="project" value="UniProtKB-UniRule"/>
</dbReference>
<keyword evidence="7 15" id="KW-0479">Metal-binding</keyword>
<dbReference type="CDD" id="cd02796">
    <property type="entry name" value="tRNA_bind_bactPheRS"/>
    <property type="match status" value="1"/>
</dbReference>
<sequence length="793" mass="86493">MKLSLNFLQAHVQAEFKAEELARHLTFAGAEVEGIERLSEATGLVVGKIIECEPHPNSDHLHVLQVDEGPKYGVCQIVCGAPNARKGLSVIVARPEAKLPGLTIKPTAIRGVESLGMCCALYELGVDKKYLSEKQLSGIEELPDSFKPGDEDVLVKLGYSDTILDMDLLPNRPDLYSLNNVIREVACLYDCPYTLEQGDELNLEPSSFTISSNTPKCPSFKALLAYKLKIEGSPLWLKSVLMASGIRPINNVVDIGNYVMLVTGQPLNMYDLDKLKSPSLTIEDGYQGSFKAMDGREYKIEKGDLLVCSAGEPSCLAGIMTAESCMVDGKSANIAVEAASFDGASIRRTSARIGLSSDSSLRFVKGVNPLAEIEALKLVKKLFAELCGCSSFALPESQYGEAASPSREIEVSLDYLNSRLGTSFSEEEVLSALKRDGFEVLSRQDGRYCLLSPVYRLDIEGKADVSEEVIRLLGLDKVESSLPVSALSLTGLTESQKRERTIRRLMLSRGYDEVLTYTLVSPEEQSRLSILPCGDPYVLENPLTVDRSVVRTALAPSLLSVLSYNAARQQRDGAVFEISDVDDLSGEGSRLAVALTGKRRDFGRLDEKDYDFYDLKGAFEDILGTLGIAKSRIRYERASGIEGLHPGRSALVYMGKDLIAYLGEVHPKLAKLYDLPSALVMEVNLKAVLEAKVGAIKANPIPRFPMVNRDLSFILDDSVSFGQIEKCASCSPLIKRVEPFDVYKGPNLPEGKKAVAISLTLLDESKTLTDAEVASALDKVIESLGKLGAEIRK</sequence>
<dbReference type="GO" id="GO:0016740">
    <property type="term" value="F:transferase activity"/>
    <property type="evidence" value="ECO:0007669"/>
    <property type="project" value="UniProtKB-ARBA"/>
</dbReference>
<feature type="domain" description="FDX-ACB" evidence="18">
    <location>
        <begin position="702"/>
        <end position="792"/>
    </location>
</feature>
<evidence type="ECO:0000256" key="12">
    <source>
        <dbReference type="ARBA" id="ARBA00022917"/>
    </source>
</evidence>
<dbReference type="PANTHER" id="PTHR10947:SF0">
    <property type="entry name" value="PHENYLALANINE--TRNA LIGASE BETA SUBUNIT"/>
    <property type="match status" value="1"/>
</dbReference>
<evidence type="ECO:0000256" key="14">
    <source>
        <dbReference type="ARBA" id="ARBA00049255"/>
    </source>
</evidence>
<name>A0A9D9DGZ5_9FIRM</name>
<keyword evidence="12 15" id="KW-0648">Protein biosynthesis</keyword>
<dbReference type="PROSITE" id="PS50886">
    <property type="entry name" value="TRBD"/>
    <property type="match status" value="1"/>
</dbReference>
<dbReference type="InterPro" id="IPR041616">
    <property type="entry name" value="PheRS_beta_core"/>
</dbReference>
<dbReference type="Gene3D" id="3.50.40.10">
    <property type="entry name" value="Phenylalanyl-trna Synthetase, Chain B, domain 3"/>
    <property type="match status" value="1"/>
</dbReference>
<keyword evidence="10 15" id="KW-0460">Magnesium</keyword>
<evidence type="ECO:0000256" key="9">
    <source>
        <dbReference type="ARBA" id="ARBA00022840"/>
    </source>
</evidence>
<dbReference type="GO" id="GO:0009328">
    <property type="term" value="C:phenylalanine-tRNA ligase complex"/>
    <property type="evidence" value="ECO:0007669"/>
    <property type="project" value="TreeGrafter"/>
</dbReference>
<dbReference type="Pfam" id="PF17759">
    <property type="entry name" value="tRNA_synthFbeta"/>
    <property type="match status" value="1"/>
</dbReference>
<reference evidence="20" key="1">
    <citation type="submission" date="2020-10" db="EMBL/GenBank/DDBJ databases">
        <authorList>
            <person name="Gilroy R."/>
        </authorList>
    </citation>
    <scope>NUCLEOTIDE SEQUENCE</scope>
    <source>
        <strain evidence="20">17113</strain>
    </source>
</reference>
<accession>A0A9D9DGZ5</accession>
<dbReference type="InterPro" id="IPR005147">
    <property type="entry name" value="tRNA_synthase_B5-dom"/>
</dbReference>
<dbReference type="GO" id="GO:0000049">
    <property type="term" value="F:tRNA binding"/>
    <property type="evidence" value="ECO:0007669"/>
    <property type="project" value="UniProtKB-UniRule"/>
</dbReference>
<dbReference type="Pfam" id="PF03484">
    <property type="entry name" value="B5"/>
    <property type="match status" value="1"/>
</dbReference>
<evidence type="ECO:0000256" key="7">
    <source>
        <dbReference type="ARBA" id="ARBA00022723"/>
    </source>
</evidence>
<comment type="cofactor">
    <cofactor evidence="15">
        <name>Mg(2+)</name>
        <dbReference type="ChEBI" id="CHEBI:18420"/>
    </cofactor>
    <text evidence="15">Binds 2 magnesium ions per tetramer.</text>
</comment>
<dbReference type="SMART" id="SM00896">
    <property type="entry name" value="FDX-ACB"/>
    <property type="match status" value="1"/>
</dbReference>
<evidence type="ECO:0000256" key="15">
    <source>
        <dbReference type="HAMAP-Rule" id="MF_00283"/>
    </source>
</evidence>
<dbReference type="SUPFAM" id="SSF54991">
    <property type="entry name" value="Anticodon-binding domain of PheRS"/>
    <property type="match status" value="1"/>
</dbReference>
<feature type="binding site" evidence="15">
    <location>
        <position position="467"/>
    </location>
    <ligand>
        <name>Mg(2+)</name>
        <dbReference type="ChEBI" id="CHEBI:18420"/>
        <note>shared with alpha subunit</note>
    </ligand>
</feature>
<dbReference type="InterPro" id="IPR005146">
    <property type="entry name" value="B3/B4_tRNA-bd"/>
</dbReference>
<dbReference type="CDD" id="cd00769">
    <property type="entry name" value="PheRS_beta_core"/>
    <property type="match status" value="1"/>
</dbReference>
<keyword evidence="5 16" id="KW-0820">tRNA-binding</keyword>
<dbReference type="InterPro" id="IPR002547">
    <property type="entry name" value="tRNA-bd_dom"/>
</dbReference>
<dbReference type="EMBL" id="JADINA010000028">
    <property type="protein sequence ID" value="MBO8426538.1"/>
    <property type="molecule type" value="Genomic_DNA"/>
</dbReference>
<dbReference type="Pfam" id="PF01588">
    <property type="entry name" value="tRNA_bind"/>
    <property type="match status" value="1"/>
</dbReference>
<evidence type="ECO:0000256" key="3">
    <source>
        <dbReference type="ARBA" id="ARBA00011209"/>
    </source>
</evidence>
<dbReference type="InterPro" id="IPR036690">
    <property type="entry name" value="Fdx_antiC-bd_sf"/>
</dbReference>
<feature type="binding site" evidence="15">
    <location>
        <position position="464"/>
    </location>
    <ligand>
        <name>Mg(2+)</name>
        <dbReference type="ChEBI" id="CHEBI:18420"/>
        <note>shared with alpha subunit</note>
    </ligand>
</feature>
<dbReference type="InterPro" id="IPR004532">
    <property type="entry name" value="Phe-tRNA-ligase_IIc_bsu_bact"/>
</dbReference>
<feature type="domain" description="B5" evidence="19">
    <location>
        <begin position="404"/>
        <end position="480"/>
    </location>
</feature>
<organism evidence="20 21">
    <name type="scientific">Candidatus Alloenteromonas pullistercoris</name>
    <dbReference type="NCBI Taxonomy" id="2840785"/>
    <lineage>
        <taxon>Bacteria</taxon>
        <taxon>Bacillati</taxon>
        <taxon>Bacillota</taxon>
        <taxon>Bacillota incertae sedis</taxon>
        <taxon>Candidatus Alloenteromonas</taxon>
    </lineage>
</organism>
<evidence type="ECO:0000259" key="18">
    <source>
        <dbReference type="PROSITE" id="PS51447"/>
    </source>
</evidence>
<keyword evidence="4 15" id="KW-0963">Cytoplasm</keyword>
<dbReference type="SUPFAM" id="SSF46955">
    <property type="entry name" value="Putative DNA-binding domain"/>
    <property type="match status" value="1"/>
</dbReference>
<evidence type="ECO:0000313" key="21">
    <source>
        <dbReference type="Proteomes" id="UP000823634"/>
    </source>
</evidence>
<keyword evidence="13 15" id="KW-0030">Aminoacyl-tRNA synthetase</keyword>
<dbReference type="InterPro" id="IPR045060">
    <property type="entry name" value="Phe-tRNA-ligase_IIc_bsu"/>
</dbReference>
<evidence type="ECO:0000256" key="11">
    <source>
        <dbReference type="ARBA" id="ARBA00022884"/>
    </source>
</evidence>
<dbReference type="SUPFAM" id="SSF56037">
    <property type="entry name" value="PheT/TilS domain"/>
    <property type="match status" value="1"/>
</dbReference>
<reference evidence="20" key="2">
    <citation type="journal article" date="2021" name="PeerJ">
        <title>Extensive microbial diversity within the chicken gut microbiome revealed by metagenomics and culture.</title>
        <authorList>
            <person name="Gilroy R."/>
            <person name="Ravi A."/>
            <person name="Getino M."/>
            <person name="Pursley I."/>
            <person name="Horton D.L."/>
            <person name="Alikhan N.F."/>
            <person name="Baker D."/>
            <person name="Gharbi K."/>
            <person name="Hall N."/>
            <person name="Watson M."/>
            <person name="Adriaenssens E.M."/>
            <person name="Foster-Nyarko E."/>
            <person name="Jarju S."/>
            <person name="Secka A."/>
            <person name="Antonio M."/>
            <person name="Oren A."/>
            <person name="Chaudhuri R.R."/>
            <person name="La Ragione R."/>
            <person name="Hildebrand F."/>
            <person name="Pallen M.J."/>
        </authorList>
    </citation>
    <scope>NUCLEOTIDE SEQUENCE</scope>
    <source>
        <strain evidence="20">17113</strain>
    </source>
</reference>
<dbReference type="Gene3D" id="2.40.50.140">
    <property type="entry name" value="Nucleic acid-binding proteins"/>
    <property type="match status" value="1"/>
</dbReference>
<evidence type="ECO:0000256" key="8">
    <source>
        <dbReference type="ARBA" id="ARBA00022741"/>
    </source>
</evidence>
<dbReference type="GO" id="GO:0006432">
    <property type="term" value="P:phenylalanyl-tRNA aminoacylation"/>
    <property type="evidence" value="ECO:0007669"/>
    <property type="project" value="UniProtKB-UniRule"/>
</dbReference>
<dbReference type="SMART" id="SM00874">
    <property type="entry name" value="B5"/>
    <property type="match status" value="1"/>
</dbReference>
<comment type="catalytic activity">
    <reaction evidence="14 15">
        <text>tRNA(Phe) + L-phenylalanine + ATP = L-phenylalanyl-tRNA(Phe) + AMP + diphosphate + H(+)</text>
        <dbReference type="Rhea" id="RHEA:19413"/>
        <dbReference type="Rhea" id="RHEA-COMP:9668"/>
        <dbReference type="Rhea" id="RHEA-COMP:9699"/>
        <dbReference type="ChEBI" id="CHEBI:15378"/>
        <dbReference type="ChEBI" id="CHEBI:30616"/>
        <dbReference type="ChEBI" id="CHEBI:33019"/>
        <dbReference type="ChEBI" id="CHEBI:58095"/>
        <dbReference type="ChEBI" id="CHEBI:78442"/>
        <dbReference type="ChEBI" id="CHEBI:78531"/>
        <dbReference type="ChEBI" id="CHEBI:456215"/>
        <dbReference type="EC" id="6.1.1.20"/>
    </reaction>
</comment>
<keyword evidence="8 15" id="KW-0547">Nucleotide-binding</keyword>
<dbReference type="InterPro" id="IPR020825">
    <property type="entry name" value="Phe-tRNA_synthase-like_B3/B4"/>
</dbReference>
<dbReference type="AlphaFoldDB" id="A0A9D9DGZ5"/>
<dbReference type="InterPro" id="IPR045864">
    <property type="entry name" value="aa-tRNA-synth_II/BPL/LPL"/>
</dbReference>
<gene>
    <name evidence="15" type="primary">pheT</name>
    <name evidence="20" type="ORF">IAC61_04365</name>
</gene>
<dbReference type="GO" id="GO:0140096">
    <property type="term" value="F:catalytic activity, acting on a protein"/>
    <property type="evidence" value="ECO:0007669"/>
    <property type="project" value="UniProtKB-ARBA"/>
</dbReference>
<keyword evidence="9 15" id="KW-0067">ATP-binding</keyword>
<evidence type="ECO:0000256" key="6">
    <source>
        <dbReference type="ARBA" id="ARBA00022598"/>
    </source>
</evidence>
<dbReference type="PROSITE" id="PS51447">
    <property type="entry name" value="FDX_ACB"/>
    <property type="match status" value="1"/>
</dbReference>
<dbReference type="SUPFAM" id="SSF55681">
    <property type="entry name" value="Class II aaRS and biotin synthetases"/>
    <property type="match status" value="1"/>
</dbReference>
<dbReference type="PANTHER" id="PTHR10947">
    <property type="entry name" value="PHENYLALANYL-TRNA SYNTHETASE BETA CHAIN AND LEUCINE-RICH REPEAT-CONTAINING PROTEIN 47"/>
    <property type="match status" value="1"/>
</dbReference>
<evidence type="ECO:0000256" key="4">
    <source>
        <dbReference type="ARBA" id="ARBA00022490"/>
    </source>
</evidence>
<feature type="domain" description="TRNA-binding" evidence="17">
    <location>
        <begin position="38"/>
        <end position="153"/>
    </location>
</feature>
<evidence type="ECO:0000256" key="16">
    <source>
        <dbReference type="PROSITE-ProRule" id="PRU00209"/>
    </source>
</evidence>
<evidence type="ECO:0000256" key="10">
    <source>
        <dbReference type="ARBA" id="ARBA00022842"/>
    </source>
</evidence>
<keyword evidence="11 16" id="KW-0694">RNA-binding</keyword>
<evidence type="ECO:0000259" key="17">
    <source>
        <dbReference type="PROSITE" id="PS50886"/>
    </source>
</evidence>